<comment type="pathway">
    <text evidence="3 7">Amino-sugar metabolism; N-acetylneuraminate degradation; D-fructose 6-phosphate from N-acetylneuraminate: step 3/5.</text>
</comment>
<dbReference type="GO" id="GO:0005975">
    <property type="term" value="P:carbohydrate metabolic process"/>
    <property type="evidence" value="ECO:0007669"/>
    <property type="project" value="UniProtKB-UniRule"/>
</dbReference>
<dbReference type="SUPFAM" id="SSF51366">
    <property type="entry name" value="Ribulose-phoshate binding barrel"/>
    <property type="match status" value="1"/>
</dbReference>
<dbReference type="GO" id="GO:0006053">
    <property type="term" value="P:N-acetylmannosamine catabolic process"/>
    <property type="evidence" value="ECO:0007669"/>
    <property type="project" value="TreeGrafter"/>
</dbReference>
<evidence type="ECO:0000256" key="7">
    <source>
        <dbReference type="HAMAP-Rule" id="MF_01235"/>
    </source>
</evidence>
<gene>
    <name evidence="7" type="primary">nanE</name>
    <name evidence="8" type="ORF">CUN51_07835</name>
</gene>
<dbReference type="InterPro" id="IPR011060">
    <property type="entry name" value="RibuloseP-bd_barrel"/>
</dbReference>
<dbReference type="CDD" id="cd04729">
    <property type="entry name" value="NanE"/>
    <property type="match status" value="1"/>
</dbReference>
<sequence>MPTLLETLQNGLIVSCQAQPHSPVYGARFMAAFARCAELGGAVAIRANGARDVRAVRKAVRLPIIGINKRRDPRYSVYITPTFASARQVVRAGAEIVALDATHRPRQGGAPPERLIKRIREELGVLVMADIDTVEEALAAEAAGADMIATTLAGYTAERERTTGADLALVRELSARLRIPVICEGRLATPEDVHAAFEAGAYAVVVGTAITNPIAITQRFVATLPKRT</sequence>
<evidence type="ECO:0000256" key="2">
    <source>
        <dbReference type="ARBA" id="ARBA00002147"/>
    </source>
</evidence>
<comment type="caution">
    <text evidence="8">The sequence shown here is derived from an EMBL/GenBank/DDBJ whole genome shotgun (WGS) entry which is preliminary data.</text>
</comment>
<accession>A0A2M8NYQ6</accession>
<keyword evidence="5 7" id="KW-0413">Isomerase</keyword>
<dbReference type="GO" id="GO:0005829">
    <property type="term" value="C:cytosol"/>
    <property type="evidence" value="ECO:0007669"/>
    <property type="project" value="TreeGrafter"/>
</dbReference>
<dbReference type="PANTHER" id="PTHR36204">
    <property type="entry name" value="N-ACETYLMANNOSAMINE-6-PHOSPHATE 2-EPIMERASE-RELATED"/>
    <property type="match status" value="1"/>
</dbReference>
<dbReference type="Proteomes" id="UP000228921">
    <property type="component" value="Unassembled WGS sequence"/>
</dbReference>
<evidence type="ECO:0000313" key="8">
    <source>
        <dbReference type="EMBL" id="PJF30424.1"/>
    </source>
</evidence>
<dbReference type="NCBIfam" id="NF002231">
    <property type="entry name" value="PRK01130.1"/>
    <property type="match status" value="1"/>
</dbReference>
<dbReference type="Pfam" id="PF04131">
    <property type="entry name" value="NanE"/>
    <property type="match status" value="1"/>
</dbReference>
<evidence type="ECO:0000313" key="9">
    <source>
        <dbReference type="Proteomes" id="UP000228921"/>
    </source>
</evidence>
<dbReference type="AlphaFoldDB" id="A0A2M8NYQ6"/>
<dbReference type="GO" id="GO:0019262">
    <property type="term" value="P:N-acetylneuraminate catabolic process"/>
    <property type="evidence" value="ECO:0007669"/>
    <property type="project" value="UniProtKB-UniRule"/>
</dbReference>
<dbReference type="UniPathway" id="UPA00629">
    <property type="reaction ID" value="UER00682"/>
</dbReference>
<evidence type="ECO:0000256" key="5">
    <source>
        <dbReference type="ARBA" id="ARBA00023235"/>
    </source>
</evidence>
<dbReference type="HAMAP" id="MF_01235">
    <property type="entry name" value="ManNAc6P_epimer"/>
    <property type="match status" value="1"/>
</dbReference>
<proteinExistence type="inferred from homology"/>
<reference evidence="8 9" key="1">
    <citation type="submission" date="2017-11" db="EMBL/GenBank/DDBJ databases">
        <title>Evolution of Phototrophy in the Chloroflexi Phylum Driven by Horizontal Gene Transfer.</title>
        <authorList>
            <person name="Ward L.M."/>
            <person name="Hemp J."/>
            <person name="Shih P.M."/>
            <person name="Mcglynn S.E."/>
            <person name="Fischer W."/>
        </authorList>
    </citation>
    <scope>NUCLEOTIDE SEQUENCE [LARGE SCALE GENOMIC DNA]</scope>
    <source>
        <strain evidence="8">CP2_2F</strain>
    </source>
</reference>
<organism evidence="8 9">
    <name type="scientific">Candidatus Thermofonsia Clade 1 bacterium</name>
    <dbReference type="NCBI Taxonomy" id="2364210"/>
    <lineage>
        <taxon>Bacteria</taxon>
        <taxon>Bacillati</taxon>
        <taxon>Chloroflexota</taxon>
        <taxon>Candidatus Thermofontia</taxon>
        <taxon>Candidatus Thermofonsia Clade 1</taxon>
    </lineage>
</organism>
<dbReference type="Gene3D" id="3.20.20.70">
    <property type="entry name" value="Aldolase class I"/>
    <property type="match status" value="1"/>
</dbReference>
<protein>
    <recommendedName>
        <fullName evidence="7">Putative N-acetylmannosamine-6-phosphate 2-epimerase</fullName>
        <ecNumber evidence="7">5.1.3.9</ecNumber>
    </recommendedName>
    <alternativeName>
        <fullName evidence="7">ManNAc-6-P epimerase</fullName>
    </alternativeName>
</protein>
<evidence type="ECO:0000256" key="3">
    <source>
        <dbReference type="ARBA" id="ARBA00005081"/>
    </source>
</evidence>
<comment type="catalytic activity">
    <reaction evidence="1 7">
        <text>an N-acyl-D-glucosamine 6-phosphate = an N-acyl-D-mannosamine 6-phosphate</text>
        <dbReference type="Rhea" id="RHEA:23932"/>
        <dbReference type="ChEBI" id="CHEBI:57599"/>
        <dbReference type="ChEBI" id="CHEBI:57666"/>
        <dbReference type="EC" id="5.1.3.9"/>
    </reaction>
</comment>
<evidence type="ECO:0000256" key="6">
    <source>
        <dbReference type="ARBA" id="ARBA00023277"/>
    </source>
</evidence>
<dbReference type="PANTHER" id="PTHR36204:SF1">
    <property type="entry name" value="N-ACETYLMANNOSAMINE-6-PHOSPHATE 2-EPIMERASE-RELATED"/>
    <property type="match status" value="1"/>
</dbReference>
<dbReference type="EMBL" id="PGTK01000010">
    <property type="protein sequence ID" value="PJF30424.1"/>
    <property type="molecule type" value="Genomic_DNA"/>
</dbReference>
<comment type="similarity">
    <text evidence="4 7">Belongs to the NanE family.</text>
</comment>
<evidence type="ECO:0000256" key="1">
    <source>
        <dbReference type="ARBA" id="ARBA00000056"/>
    </source>
</evidence>
<dbReference type="EC" id="5.1.3.9" evidence="7"/>
<evidence type="ECO:0000256" key="4">
    <source>
        <dbReference type="ARBA" id="ARBA00007439"/>
    </source>
</evidence>
<name>A0A2M8NYQ6_9CHLR</name>
<comment type="function">
    <text evidence="2 7">Converts N-acetylmannosamine-6-phosphate (ManNAc-6-P) to N-acetylglucosamine-6-phosphate (GlcNAc-6-P).</text>
</comment>
<dbReference type="InterPro" id="IPR013785">
    <property type="entry name" value="Aldolase_TIM"/>
</dbReference>
<keyword evidence="6 7" id="KW-0119">Carbohydrate metabolism</keyword>
<dbReference type="GO" id="GO:0047465">
    <property type="term" value="F:N-acylglucosamine-6-phosphate 2-epimerase activity"/>
    <property type="evidence" value="ECO:0007669"/>
    <property type="project" value="UniProtKB-EC"/>
</dbReference>
<dbReference type="InterPro" id="IPR007260">
    <property type="entry name" value="NanE"/>
</dbReference>